<evidence type="ECO:0008006" key="4">
    <source>
        <dbReference type="Google" id="ProtNLM"/>
    </source>
</evidence>
<dbReference type="eggNOG" id="COG0823">
    <property type="taxonomic scope" value="Bacteria"/>
</dbReference>
<evidence type="ECO:0000313" key="2">
    <source>
        <dbReference type="EMBL" id="ABX04790.1"/>
    </source>
</evidence>
<keyword evidence="3" id="KW-1185">Reference proteome</keyword>
<dbReference type="Pfam" id="PF07676">
    <property type="entry name" value="PD40"/>
    <property type="match status" value="1"/>
</dbReference>
<sequence length="344" mass="38226">MRWIIFLGIIASLIGCGSVQSTAVPTSVPTFGSQGWRLSYVQQPLTSAHLIISGVAGFRTIGAAVNGPACFSQGRLVYTTATSTTKRLVASNLANLQTQILVDDPEAVLSQATCHPTNDQLLYLRSPLALIDDEPAPPSIWQISANLSQPQSLDVDQTPALNQQWSPDGNWLIYELADRPQLVLQDVTGVTRELTLTGTFTWQPDSQALIIAQLTEPETGRFGRLVRYDLATEQLNVVLESVDADVYYPRLAPDGQQLAYIRRPLGAELGEVWLLKLNNSIQPIQLTNDPQYDNFDPQWSPDSQQLVWSRLDPQQSRYSIWQQNPETGNTSQFADDAIWPRWLP</sequence>
<dbReference type="KEGG" id="hau:Haur_2150"/>
<dbReference type="SUPFAM" id="SSF82171">
    <property type="entry name" value="DPP6 N-terminal domain-like"/>
    <property type="match status" value="1"/>
</dbReference>
<evidence type="ECO:0000256" key="1">
    <source>
        <dbReference type="ARBA" id="ARBA00009820"/>
    </source>
</evidence>
<name>A9AWE0_HERA2</name>
<dbReference type="InterPro" id="IPR011042">
    <property type="entry name" value="6-blade_b-propeller_TolB-like"/>
</dbReference>
<dbReference type="InterPro" id="IPR011659">
    <property type="entry name" value="WD40"/>
</dbReference>
<proteinExistence type="inferred from homology"/>
<dbReference type="HOGENOM" id="CLU_806023_0_0_0"/>
<dbReference type="BioCyc" id="HAUR316274:GHYA-2178-MONOMER"/>
<evidence type="ECO:0000313" key="3">
    <source>
        <dbReference type="Proteomes" id="UP000000787"/>
    </source>
</evidence>
<dbReference type="EMBL" id="CP000875">
    <property type="protein sequence ID" value="ABX04790.1"/>
    <property type="molecule type" value="Genomic_DNA"/>
</dbReference>
<organism evidence="2 3">
    <name type="scientific">Herpetosiphon aurantiacus (strain ATCC 23779 / DSM 785 / 114-95)</name>
    <dbReference type="NCBI Taxonomy" id="316274"/>
    <lineage>
        <taxon>Bacteria</taxon>
        <taxon>Bacillati</taxon>
        <taxon>Chloroflexota</taxon>
        <taxon>Chloroflexia</taxon>
        <taxon>Herpetosiphonales</taxon>
        <taxon>Herpetosiphonaceae</taxon>
        <taxon>Herpetosiphon</taxon>
    </lineage>
</organism>
<comment type="similarity">
    <text evidence="1">Belongs to the TolB family.</text>
</comment>
<dbReference type="PROSITE" id="PS51257">
    <property type="entry name" value="PROKAR_LIPOPROTEIN"/>
    <property type="match status" value="1"/>
</dbReference>
<dbReference type="PANTHER" id="PTHR36842">
    <property type="entry name" value="PROTEIN TOLB HOMOLOG"/>
    <property type="match status" value="1"/>
</dbReference>
<dbReference type="STRING" id="316274.Haur_2150"/>
<accession>A9AWE0</accession>
<dbReference type="PANTHER" id="PTHR36842:SF1">
    <property type="entry name" value="PROTEIN TOLB"/>
    <property type="match status" value="1"/>
</dbReference>
<gene>
    <name evidence="2" type="ordered locus">Haur_2150</name>
</gene>
<dbReference type="Gene3D" id="2.120.10.30">
    <property type="entry name" value="TolB, C-terminal domain"/>
    <property type="match status" value="2"/>
</dbReference>
<reference evidence="2 3" key="1">
    <citation type="journal article" date="2011" name="Stand. Genomic Sci.">
        <title>Complete genome sequence of the filamentous gliding predatory bacterium Herpetosiphon aurantiacus type strain (114-95(T)).</title>
        <authorList>
            <person name="Kiss H."/>
            <person name="Nett M."/>
            <person name="Domin N."/>
            <person name="Martin K."/>
            <person name="Maresca J.A."/>
            <person name="Copeland A."/>
            <person name="Lapidus A."/>
            <person name="Lucas S."/>
            <person name="Berry K.W."/>
            <person name="Glavina Del Rio T."/>
            <person name="Dalin E."/>
            <person name="Tice H."/>
            <person name="Pitluck S."/>
            <person name="Richardson P."/>
            <person name="Bruce D."/>
            <person name="Goodwin L."/>
            <person name="Han C."/>
            <person name="Detter J.C."/>
            <person name="Schmutz J."/>
            <person name="Brettin T."/>
            <person name="Land M."/>
            <person name="Hauser L."/>
            <person name="Kyrpides N.C."/>
            <person name="Ivanova N."/>
            <person name="Goker M."/>
            <person name="Woyke T."/>
            <person name="Klenk H.P."/>
            <person name="Bryant D.A."/>
        </authorList>
    </citation>
    <scope>NUCLEOTIDE SEQUENCE [LARGE SCALE GENOMIC DNA]</scope>
    <source>
        <strain evidence="3">ATCC 23779 / DSM 785 / 114-95</strain>
    </source>
</reference>
<dbReference type="Proteomes" id="UP000000787">
    <property type="component" value="Chromosome"/>
</dbReference>
<protein>
    <recommendedName>
        <fullName evidence="4">WD40 domain protein beta Propeller</fullName>
    </recommendedName>
</protein>
<dbReference type="AlphaFoldDB" id="A9AWE0"/>
<dbReference type="InParanoid" id="A9AWE0"/>